<feature type="transmembrane region" description="Helical" evidence="1">
    <location>
        <begin position="39"/>
        <end position="60"/>
    </location>
</feature>
<feature type="transmembrane region" description="Helical" evidence="1">
    <location>
        <begin position="218"/>
        <end position="236"/>
    </location>
</feature>
<keyword evidence="1" id="KW-0812">Transmembrane</keyword>
<dbReference type="Proteomes" id="UP000502287">
    <property type="component" value="Chromosome"/>
</dbReference>
<evidence type="ECO:0000313" key="3">
    <source>
        <dbReference type="EMBL" id="QIM64628.1"/>
    </source>
</evidence>
<dbReference type="EMBL" id="CP015029">
    <property type="protein sequence ID" value="QIM64628.1"/>
    <property type="molecule type" value="Genomic_DNA"/>
</dbReference>
<dbReference type="Pfam" id="PF02517">
    <property type="entry name" value="Rce1-like"/>
    <property type="match status" value="1"/>
</dbReference>
<sequence>MKHYRPLFFFSFSLLIPWALWFVAAYLSHHSDAEHYQPLQLGLSLLGLISPALLAGYLLLQNPSLNQHLVSRLFSFRTIPTRYLLIAIFLLPASLIVAQLLSLLLGYRVEQFVISGSPSFTSVLLSPWMMLILAAVVEELAWHSYGTDALLSRFSVFTTSIIFTLYWAIWHLPLAFVKGYYHSELVQQGAVYTINFVLSMIVFMLLMNWLYMTCGRSILIAILFHLSANLGNEIFATHPDSKIIQTLLLVILTMWIVYKQKVLFFQTNPSS</sequence>
<keyword evidence="1" id="KW-0472">Membrane</keyword>
<dbReference type="InterPro" id="IPR042150">
    <property type="entry name" value="MmRce1-like"/>
</dbReference>
<evidence type="ECO:0000259" key="2">
    <source>
        <dbReference type="Pfam" id="PF02517"/>
    </source>
</evidence>
<dbReference type="KEGG" id="fcl:A4G17_03865"/>
<dbReference type="GO" id="GO:0080120">
    <property type="term" value="P:CAAX-box protein maturation"/>
    <property type="evidence" value="ECO:0007669"/>
    <property type="project" value="UniProtKB-ARBA"/>
</dbReference>
<name>A0AAE6X4U5_9PAST</name>
<keyword evidence="3" id="KW-0645">Protease</keyword>
<feature type="transmembrane region" description="Helical" evidence="1">
    <location>
        <begin position="242"/>
        <end position="258"/>
    </location>
</feature>
<dbReference type="RefSeq" id="WP_123957427.1">
    <property type="nucleotide sequence ID" value="NZ_CP015029.1"/>
</dbReference>
<protein>
    <submittedName>
        <fullName evidence="3">CAAX protease</fullName>
    </submittedName>
</protein>
<feature type="transmembrane region" description="Helical" evidence="1">
    <location>
        <begin position="81"/>
        <end position="107"/>
    </location>
</feature>
<evidence type="ECO:0000256" key="1">
    <source>
        <dbReference type="SAM" id="Phobius"/>
    </source>
</evidence>
<feature type="transmembrane region" description="Helical" evidence="1">
    <location>
        <begin position="119"/>
        <end position="137"/>
    </location>
</feature>
<organism evidence="3 6">
    <name type="scientific">Frederiksenia canicola</name>
    <dbReference type="NCBI Taxonomy" id="123824"/>
    <lineage>
        <taxon>Bacteria</taxon>
        <taxon>Pseudomonadati</taxon>
        <taxon>Pseudomonadota</taxon>
        <taxon>Gammaproteobacteria</taxon>
        <taxon>Pasteurellales</taxon>
        <taxon>Pasteurellaceae</taxon>
        <taxon>Frederiksenia</taxon>
    </lineage>
</organism>
<accession>A0AAE6X4U5</accession>
<dbReference type="AlphaFoldDB" id="A0AAE6X4U5"/>
<dbReference type="PANTHER" id="PTHR35797">
    <property type="entry name" value="PROTEASE-RELATED"/>
    <property type="match status" value="1"/>
</dbReference>
<keyword evidence="3" id="KW-0378">Hydrolase</keyword>
<feature type="transmembrane region" description="Helical" evidence="1">
    <location>
        <begin position="149"/>
        <end position="169"/>
    </location>
</feature>
<dbReference type="InterPro" id="IPR003675">
    <property type="entry name" value="Rce1/LyrA-like_dom"/>
</dbReference>
<dbReference type="EMBL" id="RKQT01000005">
    <property type="protein sequence ID" value="RPE91119.1"/>
    <property type="molecule type" value="Genomic_DNA"/>
</dbReference>
<evidence type="ECO:0000313" key="4">
    <source>
        <dbReference type="EMBL" id="RPE91119.1"/>
    </source>
</evidence>
<keyword evidence="1" id="KW-1133">Transmembrane helix</keyword>
<proteinExistence type="predicted"/>
<gene>
    <name evidence="3" type="ORF">A4G17_03865</name>
    <name evidence="4" type="ORF">EDC49_1833</name>
</gene>
<feature type="transmembrane region" description="Helical" evidence="1">
    <location>
        <begin position="189"/>
        <end position="211"/>
    </location>
</feature>
<reference evidence="4 5" key="2">
    <citation type="submission" date="2018-11" db="EMBL/GenBank/DDBJ databases">
        <title>Genomic Encyclopedia of Type Strains, Phase IV (KMG-IV): sequencing the most valuable type-strain genomes for metagenomic binning, comparative biology and taxonomic classification.</title>
        <authorList>
            <person name="Goeker M."/>
        </authorList>
    </citation>
    <scope>NUCLEOTIDE SEQUENCE [LARGE SCALE GENOMIC DNA]</scope>
    <source>
        <strain evidence="4 5">DSM 25797</strain>
    </source>
</reference>
<dbReference type="GO" id="GO:0004175">
    <property type="term" value="F:endopeptidase activity"/>
    <property type="evidence" value="ECO:0007669"/>
    <property type="project" value="UniProtKB-ARBA"/>
</dbReference>
<reference evidence="3 6" key="1">
    <citation type="submission" date="2016-03" db="EMBL/GenBank/DDBJ databases">
        <authorList>
            <person name="Hansen M.J."/>
            <person name="Bojesen A.M."/>
            <person name="Planet P."/>
        </authorList>
    </citation>
    <scope>NUCLEOTIDE SEQUENCE [LARGE SCALE GENOMIC DNA]</scope>
    <source>
        <strain evidence="3 6">HPA 21</strain>
    </source>
</reference>
<dbReference type="GO" id="GO:0006508">
    <property type="term" value="P:proteolysis"/>
    <property type="evidence" value="ECO:0007669"/>
    <property type="project" value="UniProtKB-KW"/>
</dbReference>
<dbReference type="Proteomes" id="UP000276901">
    <property type="component" value="Unassembled WGS sequence"/>
</dbReference>
<evidence type="ECO:0000313" key="5">
    <source>
        <dbReference type="Proteomes" id="UP000276901"/>
    </source>
</evidence>
<keyword evidence="5" id="KW-1185">Reference proteome</keyword>
<feature type="transmembrane region" description="Helical" evidence="1">
    <location>
        <begin position="7"/>
        <end position="27"/>
    </location>
</feature>
<feature type="domain" description="CAAX prenyl protease 2/Lysostaphin resistance protein A-like" evidence="2">
    <location>
        <begin position="124"/>
        <end position="230"/>
    </location>
</feature>
<evidence type="ECO:0000313" key="6">
    <source>
        <dbReference type="Proteomes" id="UP000502287"/>
    </source>
</evidence>
<dbReference type="PANTHER" id="PTHR35797:SF1">
    <property type="entry name" value="PROTEASE"/>
    <property type="match status" value="1"/>
</dbReference>